<dbReference type="Proteomes" id="UP001163603">
    <property type="component" value="Chromosome 14"/>
</dbReference>
<evidence type="ECO:0000313" key="2">
    <source>
        <dbReference type="Proteomes" id="UP001163603"/>
    </source>
</evidence>
<evidence type="ECO:0000313" key="1">
    <source>
        <dbReference type="EMBL" id="KAJ0011098.1"/>
    </source>
</evidence>
<organism evidence="1 2">
    <name type="scientific">Pistacia integerrima</name>
    <dbReference type="NCBI Taxonomy" id="434235"/>
    <lineage>
        <taxon>Eukaryota</taxon>
        <taxon>Viridiplantae</taxon>
        <taxon>Streptophyta</taxon>
        <taxon>Embryophyta</taxon>
        <taxon>Tracheophyta</taxon>
        <taxon>Spermatophyta</taxon>
        <taxon>Magnoliopsida</taxon>
        <taxon>eudicotyledons</taxon>
        <taxon>Gunneridae</taxon>
        <taxon>Pentapetalae</taxon>
        <taxon>rosids</taxon>
        <taxon>malvids</taxon>
        <taxon>Sapindales</taxon>
        <taxon>Anacardiaceae</taxon>
        <taxon>Pistacia</taxon>
    </lineage>
</organism>
<accession>A0ACC0X8I9</accession>
<protein>
    <submittedName>
        <fullName evidence="1">Uncharacterized protein</fullName>
    </submittedName>
</protein>
<proteinExistence type="predicted"/>
<keyword evidence="2" id="KW-1185">Reference proteome</keyword>
<comment type="caution">
    <text evidence="1">The sequence shown here is derived from an EMBL/GenBank/DDBJ whole genome shotgun (WGS) entry which is preliminary data.</text>
</comment>
<reference evidence="2" key="1">
    <citation type="journal article" date="2023" name="G3 (Bethesda)">
        <title>Genome assembly and association tests identify interacting loci associated with vigor, precocity, and sex in interspecific pistachio rootstocks.</title>
        <authorList>
            <person name="Palmer W."/>
            <person name="Jacygrad E."/>
            <person name="Sagayaradj S."/>
            <person name="Cavanaugh K."/>
            <person name="Han R."/>
            <person name="Bertier L."/>
            <person name="Beede B."/>
            <person name="Kafkas S."/>
            <person name="Golino D."/>
            <person name="Preece J."/>
            <person name="Michelmore R."/>
        </authorList>
    </citation>
    <scope>NUCLEOTIDE SEQUENCE [LARGE SCALE GENOMIC DNA]</scope>
</reference>
<sequence>MWRFVLLMVTGVGRLSWLERLERWWRICSFSDRR</sequence>
<dbReference type="EMBL" id="CM047749">
    <property type="protein sequence ID" value="KAJ0011098.1"/>
    <property type="molecule type" value="Genomic_DNA"/>
</dbReference>
<name>A0ACC0X8I9_9ROSI</name>
<gene>
    <name evidence="1" type="ORF">Pint_33154</name>
</gene>